<evidence type="ECO:0000313" key="4">
    <source>
        <dbReference type="Proteomes" id="UP000735302"/>
    </source>
</evidence>
<organism evidence="3 4">
    <name type="scientific">Plakobranchus ocellatus</name>
    <dbReference type="NCBI Taxonomy" id="259542"/>
    <lineage>
        <taxon>Eukaryota</taxon>
        <taxon>Metazoa</taxon>
        <taxon>Spiralia</taxon>
        <taxon>Lophotrochozoa</taxon>
        <taxon>Mollusca</taxon>
        <taxon>Gastropoda</taxon>
        <taxon>Heterobranchia</taxon>
        <taxon>Euthyneura</taxon>
        <taxon>Panpulmonata</taxon>
        <taxon>Sacoglossa</taxon>
        <taxon>Placobranchoidea</taxon>
        <taxon>Plakobranchidae</taxon>
        <taxon>Plakobranchus</taxon>
    </lineage>
</organism>
<keyword evidence="1" id="KW-0732">Signal</keyword>
<gene>
    <name evidence="3" type="ORF">PoB_001263300</name>
</gene>
<protein>
    <submittedName>
        <fullName evidence="3">Fibrinogen-related protein 3.2</fullName>
    </submittedName>
</protein>
<dbReference type="EMBL" id="BLXT01001496">
    <property type="protein sequence ID" value="GFN86127.1"/>
    <property type="molecule type" value="Genomic_DNA"/>
</dbReference>
<proteinExistence type="predicted"/>
<dbReference type="Gene3D" id="3.90.215.10">
    <property type="entry name" value="Gamma Fibrinogen, chain A, domain 1"/>
    <property type="match status" value="1"/>
</dbReference>
<feature type="domain" description="Fibrinogen C-terminal" evidence="2">
    <location>
        <begin position="366"/>
        <end position="583"/>
    </location>
</feature>
<evidence type="ECO:0000313" key="3">
    <source>
        <dbReference type="EMBL" id="GFN86127.1"/>
    </source>
</evidence>
<dbReference type="SMART" id="SM00186">
    <property type="entry name" value="FBG"/>
    <property type="match status" value="1"/>
</dbReference>
<dbReference type="PROSITE" id="PS51406">
    <property type="entry name" value="FIBRINOGEN_C_2"/>
    <property type="match status" value="1"/>
</dbReference>
<evidence type="ECO:0000259" key="2">
    <source>
        <dbReference type="PROSITE" id="PS51406"/>
    </source>
</evidence>
<evidence type="ECO:0000256" key="1">
    <source>
        <dbReference type="SAM" id="SignalP"/>
    </source>
</evidence>
<dbReference type="CDD" id="cd00087">
    <property type="entry name" value="FReD"/>
    <property type="match status" value="1"/>
</dbReference>
<dbReference type="InterPro" id="IPR050373">
    <property type="entry name" value="Fibrinogen_C-term_domain"/>
</dbReference>
<dbReference type="InterPro" id="IPR036056">
    <property type="entry name" value="Fibrinogen-like_C"/>
</dbReference>
<name>A0AAV3YUV6_9GAST</name>
<dbReference type="InterPro" id="IPR014716">
    <property type="entry name" value="Fibrinogen_a/b/g_C_1"/>
</dbReference>
<dbReference type="Pfam" id="PF00147">
    <property type="entry name" value="Fibrinogen_C"/>
    <property type="match status" value="1"/>
</dbReference>
<dbReference type="SUPFAM" id="SSF56496">
    <property type="entry name" value="Fibrinogen C-terminal domain-like"/>
    <property type="match status" value="1"/>
</dbReference>
<comment type="caution">
    <text evidence="3">The sequence shown here is derived from an EMBL/GenBank/DDBJ whole genome shotgun (WGS) entry which is preliminary data.</text>
</comment>
<dbReference type="InterPro" id="IPR002181">
    <property type="entry name" value="Fibrinogen_a/b/g_C_dom"/>
</dbReference>
<dbReference type="Proteomes" id="UP000735302">
    <property type="component" value="Unassembled WGS sequence"/>
</dbReference>
<dbReference type="PANTHER" id="PTHR19143:SF458">
    <property type="entry name" value="FIBRINOGEN C-TERMINAL DOMAIN-CONTAINING PROTEIN-RELATED"/>
    <property type="match status" value="1"/>
</dbReference>
<dbReference type="PANTHER" id="PTHR19143">
    <property type="entry name" value="FIBRINOGEN/TENASCIN/ANGIOPOEITIN"/>
    <property type="match status" value="1"/>
</dbReference>
<feature type="chain" id="PRO_5043966026" evidence="1">
    <location>
        <begin position="23"/>
        <end position="583"/>
    </location>
</feature>
<sequence>MRSNVFSIVLFLLLCWISSCQGIELAINQEVSELVGARTKCASVRCEEKVRPTESSENQLSSRSPKNISYMKIFKRLPTNMRTSGTEHEYGILVASLSEQQPNISLFTNRFEVYGILESQRAKMELELFNLDDCSSEFTCQAGGLDNQGKEFLSTTAFQLLPRKSPQRRKEMDDKNSMLSKQLFTQHLDRNLGLVTSSVDNLKDKIEDKILSFERRFEDKLNSFENRMEDKFGHQANILYQIDAKLFAHFHNGNNIPEQRPVLGSETNNAQHDKFQNHLEKISAHLSSMEKHFVENLTESISEMTTLSNSVIRGLINDMNATQLTFLDLLNSRETNFYNETTKGCADVDQLSEMRKSMSEELDSKLTEMFTPRVCKRGMVVLPSYFQSSYPHAVIHPGKEIGQEDPYLCDMATDGGGWIVIQRRATGNVNFYRNWASYKRGFGSLQDEFWLGNERIHALTGNGTWDLRVDLRYRSKAAYALYRNFYLEGEEKDYTLRIGHYSGTAGDSLSYHDGSPFSTFDRDNDANANNCALLHLGAWWYNSCDKCDLNSKWNGGPDKGLEWSTLGGSDSASFSEMKIRRSA</sequence>
<dbReference type="PROSITE" id="PS51257">
    <property type="entry name" value="PROKAR_LIPOPROTEIN"/>
    <property type="match status" value="1"/>
</dbReference>
<feature type="signal peptide" evidence="1">
    <location>
        <begin position="1"/>
        <end position="22"/>
    </location>
</feature>
<accession>A0AAV3YUV6</accession>
<dbReference type="GO" id="GO:0005615">
    <property type="term" value="C:extracellular space"/>
    <property type="evidence" value="ECO:0007669"/>
    <property type="project" value="TreeGrafter"/>
</dbReference>
<dbReference type="AlphaFoldDB" id="A0AAV3YUV6"/>
<keyword evidence="4" id="KW-1185">Reference proteome</keyword>
<reference evidence="3 4" key="1">
    <citation type="journal article" date="2021" name="Elife">
        <title>Chloroplast acquisition without the gene transfer in kleptoplastic sea slugs, Plakobranchus ocellatus.</title>
        <authorList>
            <person name="Maeda T."/>
            <person name="Takahashi S."/>
            <person name="Yoshida T."/>
            <person name="Shimamura S."/>
            <person name="Takaki Y."/>
            <person name="Nagai Y."/>
            <person name="Toyoda A."/>
            <person name="Suzuki Y."/>
            <person name="Arimoto A."/>
            <person name="Ishii H."/>
            <person name="Satoh N."/>
            <person name="Nishiyama T."/>
            <person name="Hasebe M."/>
            <person name="Maruyama T."/>
            <person name="Minagawa J."/>
            <person name="Obokata J."/>
            <person name="Shigenobu S."/>
        </authorList>
    </citation>
    <scope>NUCLEOTIDE SEQUENCE [LARGE SCALE GENOMIC DNA]</scope>
</reference>